<accession>A0A1M4S4N2</accession>
<dbReference type="PANTHER" id="PTHR41773:SF1">
    <property type="entry name" value="RELA_SPOT DOMAIN-CONTAINING PROTEIN"/>
    <property type="match status" value="1"/>
</dbReference>
<evidence type="ECO:0000259" key="2">
    <source>
        <dbReference type="SMART" id="SM00954"/>
    </source>
</evidence>
<dbReference type="GeneID" id="90994702"/>
<gene>
    <name evidence="3" type="ORF">SAMN02745784_00009</name>
</gene>
<feature type="domain" description="RelA/SpoT" evidence="2">
    <location>
        <begin position="49"/>
        <end position="185"/>
    </location>
</feature>
<keyword evidence="4" id="KW-1185">Reference proteome</keyword>
<dbReference type="Proteomes" id="UP000184114">
    <property type="component" value="Unassembled WGS sequence"/>
</dbReference>
<dbReference type="InterPro" id="IPR043519">
    <property type="entry name" value="NT_sf"/>
</dbReference>
<dbReference type="SMART" id="SM00954">
    <property type="entry name" value="RelA_SpoT"/>
    <property type="match status" value="1"/>
</dbReference>
<dbReference type="RefSeq" id="WP_072971334.1">
    <property type="nucleotide sequence ID" value="NZ_FQTY01000001.1"/>
</dbReference>
<dbReference type="GO" id="GO:0015970">
    <property type="term" value="P:guanosine tetraphosphate biosynthetic process"/>
    <property type="evidence" value="ECO:0007669"/>
    <property type="project" value="UniProtKB-UniPathway"/>
</dbReference>
<dbReference type="Gene3D" id="3.30.460.10">
    <property type="entry name" value="Beta Polymerase, domain 2"/>
    <property type="match status" value="1"/>
</dbReference>
<sequence length="448" mass="53888">MKLELFDFIDETLELIEERKESIENVANSLEKFFTDSFFIKDHFLNVNYRIKSPESLREKILRHNFYIKYKTPENLLNNLSDLIGFRIECRFIEDEEKIYKDIMKLFEIKCENGFYTNHLNSNILLQLDEKQPQKQKNGFEIYKIDGKYCKDGNCINFELQIKSLVNVFWGEIDHRVLYKNFNYMLTEDFFRDIMSSIKDNLSMIDRQLMLVYNHLNGMDASNSLNKKVQLQALLSKIIHDIYIVKIRQEIGFVVDFKKSTDVIVNYIFMKGGPEESENYSVNFLRILNRLNEIGKNDISFNRYINFEREIFFNDDFTRKIGSRILEIINKDFRWNLFFRIIFEIEEGNNAEDFEGFMIFIRYRFYENLMLKLENKDMEEYEKDEIINYVMEDIATAFSKEIDIDFLSDCSIKSLNYNIGNLFDKIDSFMDWKENKEKISEAILNHDF</sequence>
<evidence type="ECO:0000313" key="3">
    <source>
        <dbReference type="EMBL" id="SHE27163.1"/>
    </source>
</evidence>
<dbReference type="STRING" id="1123404.SAMN02745784_00009"/>
<dbReference type="SUPFAM" id="SSF81301">
    <property type="entry name" value="Nucleotidyltransferase"/>
    <property type="match status" value="1"/>
</dbReference>
<dbReference type="Pfam" id="PF04607">
    <property type="entry name" value="RelA_SpoT"/>
    <property type="match status" value="1"/>
</dbReference>
<dbReference type="InterPro" id="IPR007685">
    <property type="entry name" value="RelA_SpoT"/>
</dbReference>
<dbReference type="CDD" id="cd05399">
    <property type="entry name" value="NT_Rel-Spo_like"/>
    <property type="match status" value="1"/>
</dbReference>
<dbReference type="EMBL" id="FQTY01000001">
    <property type="protein sequence ID" value="SHE27163.1"/>
    <property type="molecule type" value="Genomic_DNA"/>
</dbReference>
<dbReference type="PANTHER" id="PTHR41773">
    <property type="entry name" value="GTP PYROPHOSPHATASE-RELATED"/>
    <property type="match status" value="1"/>
</dbReference>
<comment type="pathway">
    <text evidence="1">Purine metabolism; ppGpp biosynthesis; ppGpp from GTP: step 1/2.</text>
</comment>
<evidence type="ECO:0000256" key="1">
    <source>
        <dbReference type="ARBA" id="ARBA00004976"/>
    </source>
</evidence>
<dbReference type="AlphaFoldDB" id="A0A1M4S4N2"/>
<reference evidence="4" key="1">
    <citation type="submission" date="2016-11" db="EMBL/GenBank/DDBJ databases">
        <authorList>
            <person name="Varghese N."/>
            <person name="Submissions S."/>
        </authorList>
    </citation>
    <scope>NUCLEOTIDE SEQUENCE [LARGE SCALE GENOMIC DNA]</scope>
    <source>
        <strain evidence="4">DSM 18095</strain>
    </source>
</reference>
<proteinExistence type="predicted"/>
<organism evidence="3 4">
    <name type="scientific">Tissierella praeacuta DSM 18095</name>
    <dbReference type="NCBI Taxonomy" id="1123404"/>
    <lineage>
        <taxon>Bacteria</taxon>
        <taxon>Bacillati</taxon>
        <taxon>Bacillota</taxon>
        <taxon>Tissierellia</taxon>
        <taxon>Tissierellales</taxon>
        <taxon>Tissierellaceae</taxon>
        <taxon>Tissierella</taxon>
    </lineage>
</organism>
<protein>
    <recommendedName>
        <fullName evidence="2">RelA/SpoT domain-containing protein</fullName>
    </recommendedName>
</protein>
<evidence type="ECO:0000313" key="4">
    <source>
        <dbReference type="Proteomes" id="UP000184114"/>
    </source>
</evidence>
<name>A0A1M4S4N2_9FIRM</name>
<dbReference type="UniPathway" id="UPA00908">
    <property type="reaction ID" value="UER00884"/>
</dbReference>